<name>A0AAV1AMI5_VICFA</name>
<protein>
    <submittedName>
        <fullName evidence="2">Uncharacterized protein</fullName>
    </submittedName>
</protein>
<dbReference type="EMBL" id="OX451739">
    <property type="protein sequence ID" value="CAI8610898.1"/>
    <property type="molecule type" value="Genomic_DNA"/>
</dbReference>
<organism evidence="2 3">
    <name type="scientific">Vicia faba</name>
    <name type="common">Broad bean</name>
    <name type="synonym">Faba vulgaris</name>
    <dbReference type="NCBI Taxonomy" id="3906"/>
    <lineage>
        <taxon>Eukaryota</taxon>
        <taxon>Viridiplantae</taxon>
        <taxon>Streptophyta</taxon>
        <taxon>Embryophyta</taxon>
        <taxon>Tracheophyta</taxon>
        <taxon>Spermatophyta</taxon>
        <taxon>Magnoliopsida</taxon>
        <taxon>eudicotyledons</taxon>
        <taxon>Gunneridae</taxon>
        <taxon>Pentapetalae</taxon>
        <taxon>rosids</taxon>
        <taxon>fabids</taxon>
        <taxon>Fabales</taxon>
        <taxon>Fabaceae</taxon>
        <taxon>Papilionoideae</taxon>
        <taxon>50 kb inversion clade</taxon>
        <taxon>NPAAA clade</taxon>
        <taxon>Hologalegina</taxon>
        <taxon>IRL clade</taxon>
        <taxon>Fabeae</taxon>
        <taxon>Vicia</taxon>
    </lineage>
</organism>
<keyword evidence="3" id="KW-1185">Reference proteome</keyword>
<proteinExistence type="predicted"/>
<feature type="region of interest" description="Disordered" evidence="1">
    <location>
        <begin position="118"/>
        <end position="158"/>
    </location>
</feature>
<evidence type="ECO:0000256" key="1">
    <source>
        <dbReference type="SAM" id="MobiDB-lite"/>
    </source>
</evidence>
<gene>
    <name evidence="2" type="ORF">VFH_IV203840</name>
</gene>
<sequence>MHEEEVEASETLKKKVKPSSTSTVAPTETDATTPNVTMATTQTNATVPTQPNDDTQQSDYIGDIVDDIISSIPDINTSQAPAEEVIVAKKKKKKKGKEVMPMRRRSSDGIKINWFKKAKPFTRPGSNQDQPMFLTDEKGGTLTREGSGSQYAKKKLRK</sequence>
<feature type="compositionally biased region" description="Polar residues" evidence="1">
    <location>
        <begin position="25"/>
        <end position="57"/>
    </location>
</feature>
<accession>A0AAV1AMI5</accession>
<reference evidence="2 3" key="1">
    <citation type="submission" date="2023-01" db="EMBL/GenBank/DDBJ databases">
        <authorList>
            <person name="Kreplak J."/>
        </authorList>
    </citation>
    <scope>NUCLEOTIDE SEQUENCE [LARGE SCALE GENOMIC DNA]</scope>
</reference>
<feature type="region of interest" description="Disordered" evidence="1">
    <location>
        <begin position="1"/>
        <end position="59"/>
    </location>
</feature>
<dbReference type="Proteomes" id="UP001157006">
    <property type="component" value="Chromosome 4"/>
</dbReference>
<dbReference type="AlphaFoldDB" id="A0AAV1AMI5"/>
<evidence type="ECO:0000313" key="2">
    <source>
        <dbReference type="EMBL" id="CAI8610898.1"/>
    </source>
</evidence>
<evidence type="ECO:0000313" key="3">
    <source>
        <dbReference type="Proteomes" id="UP001157006"/>
    </source>
</evidence>